<dbReference type="Gene3D" id="1.10.8.10">
    <property type="entry name" value="DNA helicase RuvA subunit, C-terminal domain"/>
    <property type="match status" value="1"/>
</dbReference>
<sequence length="211" mass="22472">MPCPPLHLGKETETEMISYIKGKLAEVQAGAVVLDVGGIGYRVQVPLSVLNKLPARGEDVLLYTHLAVREEGFFLYGFSDQNELGFFLKLLGVSGIGPKVALAILTIFSPDELGRIIIGGDTAALTRVPGVGKKTAGRIILELKDKVTETTLEREPLSGRSGVEADAVEALEALGYTAAEALKAVKEVLKGPGQPSAAEIVREALRLLVKR</sequence>
<accession>A5D3G0</accession>
<evidence type="ECO:0000313" key="9">
    <source>
        <dbReference type="Proteomes" id="UP000006556"/>
    </source>
</evidence>
<feature type="domain" description="Helix-hairpin-helix DNA-binding motif class 1" evidence="7">
    <location>
        <begin position="123"/>
        <end position="142"/>
    </location>
</feature>
<dbReference type="InterPro" id="IPR013849">
    <property type="entry name" value="DNA_helicase_Holl-junc_RuvA_I"/>
</dbReference>
<comment type="subcellular location">
    <subcellularLocation>
        <location evidence="6">Cytoplasm</location>
    </subcellularLocation>
</comment>
<dbReference type="AlphaFoldDB" id="A5D3G0"/>
<keyword evidence="2 6" id="KW-0227">DNA damage</keyword>
<dbReference type="InterPro" id="IPR010994">
    <property type="entry name" value="RuvA_2-like"/>
</dbReference>
<comment type="domain">
    <text evidence="6">Has three domains with a flexible linker between the domains II and III and assumes an 'L' shape. Domain III is highly mobile and contacts RuvB.</text>
</comment>
<organism evidence="8 9">
    <name type="scientific">Pelotomaculum thermopropionicum (strain DSM 13744 / JCM 10971 / SI)</name>
    <dbReference type="NCBI Taxonomy" id="370438"/>
    <lineage>
        <taxon>Bacteria</taxon>
        <taxon>Bacillati</taxon>
        <taxon>Bacillota</taxon>
        <taxon>Clostridia</taxon>
        <taxon>Eubacteriales</taxon>
        <taxon>Desulfotomaculaceae</taxon>
        <taxon>Pelotomaculum</taxon>
    </lineage>
</organism>
<evidence type="ECO:0000259" key="7">
    <source>
        <dbReference type="SMART" id="SM00278"/>
    </source>
</evidence>
<dbReference type="InterPro" id="IPR012340">
    <property type="entry name" value="NA-bd_OB-fold"/>
</dbReference>
<comment type="function">
    <text evidence="6">The RuvA-RuvB-RuvC complex processes Holliday junction (HJ) DNA during genetic recombination and DNA repair, while the RuvA-RuvB complex plays an important role in the rescue of blocked DNA replication forks via replication fork reversal (RFR). RuvA specifically binds to HJ cruciform DNA, conferring on it an open structure. The RuvB hexamer acts as an ATP-dependent pump, pulling dsDNA into and through the RuvAB complex. HJ branch migration allows RuvC to scan DNA until it finds its consensus sequence, where it cleaves and resolves the cruciform DNA.</text>
</comment>
<comment type="similarity">
    <text evidence="6">Belongs to the RuvA family.</text>
</comment>
<comment type="subunit">
    <text evidence="6">Homotetramer. Forms an RuvA(8)-RuvB(12)-Holliday junction (HJ) complex. HJ DNA is sandwiched between 2 RuvA tetramers; dsDNA enters through RuvA and exits via RuvB. An RuvB hexamer assembles on each DNA strand where it exits the tetramer. Each RuvB hexamer is contacted by two RuvA subunits (via domain III) on 2 adjacent RuvB subunits; this complex drives branch migration. In the full resolvosome a probable DNA-RuvA(4)-RuvB(12)-RuvC(2) complex forms which resolves the HJ.</text>
</comment>
<dbReference type="NCBIfam" id="TIGR00084">
    <property type="entry name" value="ruvA"/>
    <property type="match status" value="1"/>
</dbReference>
<keyword evidence="4 6" id="KW-0233">DNA recombination</keyword>
<dbReference type="SUPFAM" id="SSF46929">
    <property type="entry name" value="DNA helicase RuvA subunit, C-terminal domain"/>
    <property type="match status" value="1"/>
</dbReference>
<dbReference type="SUPFAM" id="SSF47781">
    <property type="entry name" value="RuvA domain 2-like"/>
    <property type="match status" value="1"/>
</dbReference>
<evidence type="ECO:0000256" key="6">
    <source>
        <dbReference type="HAMAP-Rule" id="MF_00031"/>
    </source>
</evidence>
<evidence type="ECO:0000256" key="2">
    <source>
        <dbReference type="ARBA" id="ARBA00022763"/>
    </source>
</evidence>
<reference evidence="9" key="1">
    <citation type="journal article" date="2008" name="Genome Res.">
        <title>The genome of Pelotomaculum thermopropionicum reveals niche-associated evolution in anaerobic microbiota.</title>
        <authorList>
            <person name="Kosaka T."/>
            <person name="Kato S."/>
            <person name="Shimoyama T."/>
            <person name="Ishii S."/>
            <person name="Abe T."/>
            <person name="Watanabe K."/>
        </authorList>
    </citation>
    <scope>NUCLEOTIDE SEQUENCE [LARGE SCALE GENOMIC DNA]</scope>
    <source>
        <strain evidence="9">DSM 13744 / JCM 10971 / SI</strain>
    </source>
</reference>
<dbReference type="KEGG" id="pth:PTH_1026"/>
<dbReference type="CDD" id="cd14332">
    <property type="entry name" value="UBA_RuvA_C"/>
    <property type="match status" value="1"/>
</dbReference>
<dbReference type="Pfam" id="PF01330">
    <property type="entry name" value="RuvA_N"/>
    <property type="match status" value="1"/>
</dbReference>
<feature type="region of interest" description="Domain I" evidence="6">
    <location>
        <begin position="16"/>
        <end position="79"/>
    </location>
</feature>
<dbReference type="InterPro" id="IPR011114">
    <property type="entry name" value="RuvA_C"/>
</dbReference>
<dbReference type="GO" id="GO:0000400">
    <property type="term" value="F:four-way junction DNA binding"/>
    <property type="evidence" value="ECO:0007669"/>
    <property type="project" value="UniProtKB-UniRule"/>
</dbReference>
<dbReference type="InterPro" id="IPR000085">
    <property type="entry name" value="RuvA"/>
</dbReference>
<feature type="region of interest" description="Domain III" evidence="6">
    <location>
        <begin position="161"/>
        <end position="211"/>
    </location>
</feature>
<dbReference type="Pfam" id="PF14520">
    <property type="entry name" value="HHH_5"/>
    <property type="match status" value="1"/>
</dbReference>
<dbReference type="SMART" id="SM00278">
    <property type="entry name" value="HhH1"/>
    <property type="match status" value="2"/>
</dbReference>
<keyword evidence="9" id="KW-1185">Reference proteome</keyword>
<gene>
    <name evidence="8" type="primary">RuvA</name>
    <name evidence="6" type="synonym">ruvA</name>
    <name evidence="8" type="ordered locus">PTH_1026</name>
</gene>
<dbReference type="Gene3D" id="2.40.50.140">
    <property type="entry name" value="Nucleic acid-binding proteins"/>
    <property type="match status" value="1"/>
</dbReference>
<evidence type="ECO:0000256" key="4">
    <source>
        <dbReference type="ARBA" id="ARBA00023172"/>
    </source>
</evidence>
<dbReference type="InterPro" id="IPR003583">
    <property type="entry name" value="Hlx-hairpin-Hlx_DNA-bd_motif"/>
</dbReference>
<dbReference type="Pfam" id="PF07499">
    <property type="entry name" value="RuvA_C"/>
    <property type="match status" value="1"/>
</dbReference>
<dbReference type="HOGENOM" id="CLU_087936_0_0_9"/>
<evidence type="ECO:0000256" key="1">
    <source>
        <dbReference type="ARBA" id="ARBA00022490"/>
    </source>
</evidence>
<feature type="domain" description="Helix-hairpin-helix DNA-binding motif class 1" evidence="7">
    <location>
        <begin position="88"/>
        <end position="107"/>
    </location>
</feature>
<keyword evidence="1 6" id="KW-0963">Cytoplasm</keyword>
<evidence type="ECO:0000313" key="8">
    <source>
        <dbReference type="EMBL" id="BAF59207.1"/>
    </source>
</evidence>
<comment type="caution">
    <text evidence="6">Lacks conserved residue(s) required for the propagation of feature annotation.</text>
</comment>
<dbReference type="HAMAP" id="MF_00031">
    <property type="entry name" value="DNA_HJ_migration_RuvA"/>
    <property type="match status" value="1"/>
</dbReference>
<dbReference type="InterPro" id="IPR036267">
    <property type="entry name" value="RuvA_C_sf"/>
</dbReference>
<protein>
    <recommendedName>
        <fullName evidence="6">Holliday junction branch migration complex subunit RuvA</fullName>
    </recommendedName>
</protein>
<keyword evidence="5 6" id="KW-0234">DNA repair</keyword>
<evidence type="ECO:0000256" key="3">
    <source>
        <dbReference type="ARBA" id="ARBA00023125"/>
    </source>
</evidence>
<dbReference type="GO" id="GO:0005737">
    <property type="term" value="C:cytoplasm"/>
    <property type="evidence" value="ECO:0007669"/>
    <property type="project" value="UniProtKB-SubCell"/>
</dbReference>
<dbReference type="GO" id="GO:0009379">
    <property type="term" value="C:Holliday junction helicase complex"/>
    <property type="evidence" value="ECO:0007669"/>
    <property type="project" value="InterPro"/>
</dbReference>
<dbReference type="EMBL" id="AP009389">
    <property type="protein sequence ID" value="BAF59207.1"/>
    <property type="molecule type" value="Genomic_DNA"/>
</dbReference>
<keyword evidence="3 6" id="KW-0238">DNA-binding</keyword>
<dbReference type="GO" id="GO:0005524">
    <property type="term" value="F:ATP binding"/>
    <property type="evidence" value="ECO:0007669"/>
    <property type="project" value="InterPro"/>
</dbReference>
<dbReference type="GO" id="GO:0006281">
    <property type="term" value="P:DNA repair"/>
    <property type="evidence" value="ECO:0007669"/>
    <property type="project" value="UniProtKB-UniRule"/>
</dbReference>
<dbReference type="eggNOG" id="COG0632">
    <property type="taxonomic scope" value="Bacteria"/>
</dbReference>
<proteinExistence type="inferred from homology"/>
<dbReference type="Proteomes" id="UP000006556">
    <property type="component" value="Chromosome"/>
</dbReference>
<dbReference type="GO" id="GO:0006310">
    <property type="term" value="P:DNA recombination"/>
    <property type="evidence" value="ECO:0007669"/>
    <property type="project" value="UniProtKB-UniRule"/>
</dbReference>
<dbReference type="GO" id="GO:0048476">
    <property type="term" value="C:Holliday junction resolvase complex"/>
    <property type="evidence" value="ECO:0007669"/>
    <property type="project" value="UniProtKB-UniRule"/>
</dbReference>
<dbReference type="Gene3D" id="1.10.150.20">
    <property type="entry name" value="5' to 3' exonuclease, C-terminal subdomain"/>
    <property type="match status" value="1"/>
</dbReference>
<dbReference type="STRING" id="370438.PTH_1026"/>
<dbReference type="SUPFAM" id="SSF50249">
    <property type="entry name" value="Nucleic acid-binding proteins"/>
    <property type="match status" value="1"/>
</dbReference>
<name>A5D3G0_PELTS</name>
<dbReference type="GO" id="GO:0009378">
    <property type="term" value="F:four-way junction helicase activity"/>
    <property type="evidence" value="ECO:0007669"/>
    <property type="project" value="InterPro"/>
</dbReference>
<evidence type="ECO:0000256" key="5">
    <source>
        <dbReference type="ARBA" id="ARBA00023204"/>
    </source>
</evidence>